<dbReference type="CDD" id="cd07937">
    <property type="entry name" value="DRE_TIM_PC_TC_5S"/>
    <property type="match status" value="1"/>
</dbReference>
<dbReference type="PROSITE" id="PS00867">
    <property type="entry name" value="CPSASE_2"/>
    <property type="match status" value="1"/>
</dbReference>
<keyword evidence="20" id="KW-0670">Pyruvate</keyword>
<dbReference type="InterPro" id="IPR000089">
    <property type="entry name" value="Biotin_lipoyl"/>
</dbReference>
<dbReference type="RefSeq" id="WP_147704205.1">
    <property type="nucleotide sequence ID" value="NZ_VDUY01000003.1"/>
</dbReference>
<keyword evidence="7 11" id="KW-0547">Nucleotide-binding</keyword>
<evidence type="ECO:0000256" key="4">
    <source>
        <dbReference type="ARBA" id="ARBA00022432"/>
    </source>
</evidence>
<comment type="caution">
    <text evidence="20">The sequence shown here is derived from an EMBL/GenBank/DDBJ whole genome shotgun (WGS) entry which is preliminary data.</text>
</comment>
<evidence type="ECO:0000259" key="16">
    <source>
        <dbReference type="PROSITE" id="PS50968"/>
    </source>
</evidence>
<dbReference type="PROSITE" id="PS50968">
    <property type="entry name" value="BIOTINYL_LIPOYL"/>
    <property type="match status" value="1"/>
</dbReference>
<keyword evidence="6 14" id="KW-0479">Metal-binding</keyword>
<feature type="binding site" evidence="14">
    <location>
        <position position="574"/>
    </location>
    <ligand>
        <name>Mn(2+)</name>
        <dbReference type="ChEBI" id="CHEBI:29035"/>
    </ligand>
</feature>
<evidence type="ECO:0000313" key="21">
    <source>
        <dbReference type="Proteomes" id="UP000321548"/>
    </source>
</evidence>
<dbReference type="InterPro" id="IPR016185">
    <property type="entry name" value="PreATP-grasp_dom_sf"/>
</dbReference>
<dbReference type="EC" id="6.4.1.1" evidence="3 11"/>
<dbReference type="PROSITE" id="PS50979">
    <property type="entry name" value="BC"/>
    <property type="match status" value="1"/>
</dbReference>
<evidence type="ECO:0000256" key="8">
    <source>
        <dbReference type="ARBA" id="ARBA00022840"/>
    </source>
</evidence>
<dbReference type="OrthoDB" id="9760256at2"/>
<reference evidence="20 21" key="1">
    <citation type="submission" date="2019-06" db="EMBL/GenBank/DDBJ databases">
        <title>Quisquiliibacterium sp. nov., isolated from a maize field.</title>
        <authorList>
            <person name="Lin S.-Y."/>
            <person name="Tsai C.-F."/>
            <person name="Young C.-C."/>
        </authorList>
    </citation>
    <scope>NUCLEOTIDE SEQUENCE [LARGE SCALE GENOMIC DNA]</scope>
    <source>
        <strain evidence="20 21">CC-CFT501</strain>
    </source>
</reference>
<evidence type="ECO:0000256" key="5">
    <source>
        <dbReference type="ARBA" id="ARBA00022598"/>
    </source>
</evidence>
<dbReference type="PANTHER" id="PTHR43778">
    <property type="entry name" value="PYRUVATE CARBOXYLASE"/>
    <property type="match status" value="1"/>
</dbReference>
<comment type="cofactor">
    <cofactor evidence="1 11">
        <name>biotin</name>
        <dbReference type="ChEBI" id="CHEBI:57586"/>
    </cofactor>
</comment>
<name>A0A5C8NZ59_9BURK</name>
<dbReference type="NCBIfam" id="NF009554">
    <property type="entry name" value="PRK12999.1"/>
    <property type="match status" value="1"/>
</dbReference>
<dbReference type="Pfam" id="PF02436">
    <property type="entry name" value="PYC_OADA"/>
    <property type="match status" value="1"/>
</dbReference>
<dbReference type="GO" id="GO:0006094">
    <property type="term" value="P:gluconeogenesis"/>
    <property type="evidence" value="ECO:0007669"/>
    <property type="project" value="UniProtKB-UniPathway"/>
</dbReference>
<keyword evidence="21" id="KW-1185">Reference proteome</keyword>
<dbReference type="InterPro" id="IPR055268">
    <property type="entry name" value="PCB-like"/>
</dbReference>
<dbReference type="InterPro" id="IPR005482">
    <property type="entry name" value="Biotin_COase_C"/>
</dbReference>
<sequence>MSRIHSLLVANRSEIAIRVMRAAAELGMRTVAIFSHEDRFALHRFKADESYQVGEGLKPLQAYLDIDDVIRIAKRSRVDAIHPGYGFLSENPDFARACEKAGILFVGPSPEVMTTLGNKVAARNAAQAAGVPVMPATGPLPKTGDEAADLAQSKRMAAEVGYPVMLKASWGGGGRGMRIINDDAELEAQLPVARREAAAAFGNDEVYLEKLVRRARHVEVQLLGDRHGNLVHLFERDCSVQRRNQKVVERAPAPYLDDARRAALCEAALKLGRAVGYTHAGTVEFLMDADSGDFWFIEVNPRIQVEHTVTEQVTGIDIVKAQLRITEGARIGEPGGPVPAQEAIRLNGHALQCRVTTEDPENNFTPDYGRISAYRSAAGFGLRLDGGTAYTGAVITPYYDSLLVKVTAWAPSAQEAIRRMDRGLREFRIRGVATNLQFVENVINHPDFAAGTVTTRFIDETPELFRFPRRRDRATRLLRYIGDVTVNGHPDMKGRAKPDLSHAHVGLPRRWPAGPASAHREAANTIARPGEPIDLTVKPPPGTRDLLRELGPQRFAEWMKDSGRVLLTDTTMRDAHQSLLATRMRTIDMERIAPYYARMLPQLFSLECWGGATFDVALRFLKEDPWERLARLREAVPNILFQMLLRGSNAVGYTNYPDNVVRQFVGRAAAGGVDLFRVFDSLNWVENMRVAIDAVNEAGALCEGAICYTGDLFDRSRSKYDLMYYLGIAKQLQRAGVQVLGIKDMSGVCRPRAARELVAALKAETGLPVHFHTHDTSGASVASVLAAIEAGADAVDGAMDAMSGLTSQPNLGAIVAALEGGDRDPGVDRESMQAISHYWEGVRRLYAPFESDIRAGTSDVYRHEMPGGQYTNLREQARALGLEHRWPEVAKAYAEVNRLFGDIVKVTPTSKVVGDMALFMVANDLAPADVADPSREIAFPESVVSLFKGDLGFPPDGFPAALSRKVLKCDSPNPILAEPPRPYRPGDRLPAANLEAIREEAARAVGRQVGDDDLASWLMYPKVFREYAEHRRHYGDVSVLPTQTFFYGMREREEVSIDIDPGKTLVVRMQGTGPAEEEGVVRVFFELNGQPRTLRVEKAGAVRAARRRQADPADPAQVPAPMPGMIVTVAVKAGQKVRAGDPLVSIEAMKMETQIRAERDGTVKAVHVKPGETVEAHDLLVEV</sequence>
<evidence type="ECO:0000256" key="7">
    <source>
        <dbReference type="ARBA" id="ARBA00022741"/>
    </source>
</evidence>
<evidence type="ECO:0000256" key="1">
    <source>
        <dbReference type="ARBA" id="ARBA00001953"/>
    </source>
</evidence>
<feature type="binding site" evidence="13">
    <location>
        <position position="907"/>
    </location>
    <ligand>
        <name>substrate</name>
    </ligand>
</feature>
<keyword evidence="10" id="KW-0511">Multifunctional enzyme</keyword>
<proteinExistence type="predicted"/>
<evidence type="ECO:0000256" key="3">
    <source>
        <dbReference type="ARBA" id="ARBA00013057"/>
    </source>
</evidence>
<dbReference type="SMART" id="SM00878">
    <property type="entry name" value="Biotin_carb_C"/>
    <property type="match status" value="1"/>
</dbReference>
<dbReference type="Pfam" id="PF00682">
    <property type="entry name" value="HMGL-like"/>
    <property type="match status" value="1"/>
</dbReference>
<evidence type="ECO:0000259" key="19">
    <source>
        <dbReference type="PROSITE" id="PS50991"/>
    </source>
</evidence>
<dbReference type="SUPFAM" id="SSF89000">
    <property type="entry name" value="post-HMGL domain-like"/>
    <property type="match status" value="1"/>
</dbReference>
<dbReference type="NCBIfam" id="NF006761">
    <property type="entry name" value="PRK09282.1"/>
    <property type="match status" value="1"/>
</dbReference>
<dbReference type="Pfam" id="PF02785">
    <property type="entry name" value="Biotin_carb_C"/>
    <property type="match status" value="1"/>
</dbReference>
<dbReference type="SUPFAM" id="SSF51230">
    <property type="entry name" value="Single hybrid motif"/>
    <property type="match status" value="1"/>
</dbReference>
<keyword evidence="9 11" id="KW-0092">Biotin</keyword>
<accession>A0A5C8NZ59</accession>
<dbReference type="Gene3D" id="3.30.470.20">
    <property type="entry name" value="ATP-grasp fold, B domain"/>
    <property type="match status" value="1"/>
</dbReference>
<evidence type="ECO:0000256" key="15">
    <source>
        <dbReference type="PIRSR" id="PIRSR001594-4"/>
    </source>
</evidence>
<feature type="binding site" evidence="13">
    <location>
        <position position="209"/>
    </location>
    <ligand>
        <name>ATP</name>
        <dbReference type="ChEBI" id="CHEBI:30616"/>
    </ligand>
</feature>
<dbReference type="NCBIfam" id="TIGR01235">
    <property type="entry name" value="pyruv_carbox"/>
    <property type="match status" value="1"/>
</dbReference>
<dbReference type="Gene3D" id="3.10.600.10">
    <property type="entry name" value="pyruvate carboxylase f1077a mutant domain"/>
    <property type="match status" value="2"/>
</dbReference>
<evidence type="ECO:0000259" key="17">
    <source>
        <dbReference type="PROSITE" id="PS50975"/>
    </source>
</evidence>
<evidence type="ECO:0000313" key="20">
    <source>
        <dbReference type="EMBL" id="TXL66294.1"/>
    </source>
</evidence>
<dbReference type="Gene3D" id="2.40.50.100">
    <property type="match status" value="1"/>
</dbReference>
<protein>
    <recommendedName>
        <fullName evidence="3 11">Pyruvate carboxylase</fullName>
        <ecNumber evidence="3 11">6.4.1.1</ecNumber>
    </recommendedName>
</protein>
<dbReference type="GO" id="GO:0046872">
    <property type="term" value="F:metal ion binding"/>
    <property type="evidence" value="ECO:0007669"/>
    <property type="project" value="UniProtKB-KW"/>
</dbReference>
<dbReference type="GO" id="GO:0005524">
    <property type="term" value="F:ATP binding"/>
    <property type="evidence" value="ECO:0007669"/>
    <property type="project" value="UniProtKB-UniRule"/>
</dbReference>
<feature type="binding site" evidence="14">
    <location>
        <position position="774"/>
    </location>
    <ligand>
        <name>Mn(2+)</name>
        <dbReference type="ChEBI" id="CHEBI:29035"/>
    </ligand>
</feature>
<dbReference type="SUPFAM" id="SSF51246">
    <property type="entry name" value="Rudiment single hybrid motif"/>
    <property type="match status" value="1"/>
</dbReference>
<keyword evidence="4" id="KW-0312">Gluconeogenesis</keyword>
<feature type="binding site" evidence="14">
    <location>
        <position position="772"/>
    </location>
    <ligand>
        <name>Mn(2+)</name>
        <dbReference type="ChEBI" id="CHEBI:29035"/>
    </ligand>
</feature>
<dbReference type="Proteomes" id="UP000321548">
    <property type="component" value="Unassembled WGS sequence"/>
</dbReference>
<feature type="domain" description="Biotin carboxylation" evidence="18">
    <location>
        <begin position="3"/>
        <end position="463"/>
    </location>
</feature>
<gene>
    <name evidence="20" type="ORF">FHP08_09510</name>
</gene>
<dbReference type="SUPFAM" id="SSF51569">
    <property type="entry name" value="Aldolase"/>
    <property type="match status" value="1"/>
</dbReference>
<dbReference type="Gene3D" id="3.20.20.70">
    <property type="entry name" value="Aldolase class I"/>
    <property type="match status" value="1"/>
</dbReference>
<keyword evidence="8 11" id="KW-0067">ATP-binding</keyword>
<dbReference type="FunFam" id="3.30.1490.20:FF:000003">
    <property type="entry name" value="acetyl-CoA carboxylase isoform X1"/>
    <property type="match status" value="1"/>
</dbReference>
<evidence type="ECO:0000256" key="6">
    <source>
        <dbReference type="ARBA" id="ARBA00022723"/>
    </source>
</evidence>
<feature type="domain" description="Lipoyl-binding" evidence="16">
    <location>
        <begin position="1109"/>
        <end position="1183"/>
    </location>
</feature>
<dbReference type="UniPathway" id="UPA00138"/>
<feature type="binding site" evidence="13">
    <location>
        <position position="119"/>
    </location>
    <ligand>
        <name>ATP</name>
        <dbReference type="ChEBI" id="CHEBI:30616"/>
    </ligand>
</feature>
<evidence type="ECO:0000256" key="14">
    <source>
        <dbReference type="PIRSR" id="PIRSR001594-3"/>
    </source>
</evidence>
<dbReference type="InterPro" id="IPR005479">
    <property type="entry name" value="CPAse_ATP-bd"/>
</dbReference>
<evidence type="ECO:0000256" key="11">
    <source>
        <dbReference type="PIRNR" id="PIRNR001594"/>
    </source>
</evidence>
<feature type="active site" evidence="12">
    <location>
        <position position="302"/>
    </location>
</feature>
<dbReference type="EMBL" id="VDUY01000003">
    <property type="protein sequence ID" value="TXL66294.1"/>
    <property type="molecule type" value="Genomic_DNA"/>
</dbReference>
<evidence type="ECO:0000256" key="2">
    <source>
        <dbReference type="ARBA" id="ARBA00004742"/>
    </source>
</evidence>
<comment type="pathway">
    <text evidence="2">Carbohydrate biosynthesis; gluconeogenesis.</text>
</comment>
<dbReference type="InterPro" id="IPR000891">
    <property type="entry name" value="PYR_CT"/>
</dbReference>
<evidence type="ECO:0000256" key="12">
    <source>
        <dbReference type="PIRSR" id="PIRSR001594-1"/>
    </source>
</evidence>
<dbReference type="PROSITE" id="PS50991">
    <property type="entry name" value="PYR_CT"/>
    <property type="match status" value="1"/>
</dbReference>
<dbReference type="InterPro" id="IPR005930">
    <property type="entry name" value="Pyruv_COase"/>
</dbReference>
<feature type="domain" description="Pyruvate carboxyltransferase" evidence="19">
    <location>
        <begin position="565"/>
        <end position="833"/>
    </location>
</feature>
<comment type="function">
    <text evidence="11">Catalyzes a 2-step reaction, involving the ATP-dependent carboxylation of the covalently attached biotin in the first step and the transfer of the carboxyl group to pyruvate in the second.</text>
</comment>
<dbReference type="PIRSF" id="PIRSF001594">
    <property type="entry name" value="Pyruv_carbox"/>
    <property type="match status" value="1"/>
</dbReference>
<dbReference type="InterPro" id="IPR003379">
    <property type="entry name" value="Carboxylase_cons_dom"/>
</dbReference>
<dbReference type="FunFam" id="2.40.50.100:FF:000003">
    <property type="entry name" value="Acetyl-CoA carboxylase biotin carboxyl carrier protein"/>
    <property type="match status" value="1"/>
</dbReference>
<evidence type="ECO:0000256" key="10">
    <source>
        <dbReference type="ARBA" id="ARBA00023268"/>
    </source>
</evidence>
<feature type="modified residue" description="N6-carboxylysine" evidence="15">
    <location>
        <position position="743"/>
    </location>
</feature>
<feature type="domain" description="ATP-grasp" evidence="17">
    <location>
        <begin position="123"/>
        <end position="327"/>
    </location>
</feature>
<feature type="modified residue" description="N6-biotinyllysine" evidence="15">
    <location>
        <position position="1150"/>
    </location>
</feature>
<dbReference type="AlphaFoldDB" id="A0A5C8NZ59"/>
<dbReference type="PROSITE" id="PS50975">
    <property type="entry name" value="ATP_GRASP"/>
    <property type="match status" value="1"/>
</dbReference>
<dbReference type="InterPro" id="IPR005481">
    <property type="entry name" value="BC-like_N"/>
</dbReference>
<dbReference type="FunFam" id="3.40.50.20:FF:000010">
    <property type="entry name" value="Propionyl-CoA carboxylase subunit alpha"/>
    <property type="match status" value="1"/>
</dbReference>
<dbReference type="FunFam" id="3.20.20.70:FF:000033">
    <property type="entry name" value="Pyruvate carboxylase"/>
    <property type="match status" value="1"/>
</dbReference>
<dbReference type="Pfam" id="PF00364">
    <property type="entry name" value="Biotin_lipoyl"/>
    <property type="match status" value="1"/>
</dbReference>
<dbReference type="PROSITE" id="PS00866">
    <property type="entry name" value="CPSASE_1"/>
    <property type="match status" value="1"/>
</dbReference>
<evidence type="ECO:0000259" key="18">
    <source>
        <dbReference type="PROSITE" id="PS50979"/>
    </source>
</evidence>
<dbReference type="Pfam" id="PF00289">
    <property type="entry name" value="Biotin_carb_N"/>
    <property type="match status" value="1"/>
</dbReference>
<dbReference type="CDD" id="cd06850">
    <property type="entry name" value="biotinyl_domain"/>
    <property type="match status" value="1"/>
</dbReference>
<evidence type="ECO:0000256" key="9">
    <source>
        <dbReference type="ARBA" id="ARBA00023267"/>
    </source>
</evidence>
<organism evidence="20 21">
    <name type="scientific">Zeimonas arvi</name>
    <dbReference type="NCBI Taxonomy" id="2498847"/>
    <lineage>
        <taxon>Bacteria</taxon>
        <taxon>Pseudomonadati</taxon>
        <taxon>Pseudomonadota</taxon>
        <taxon>Betaproteobacteria</taxon>
        <taxon>Burkholderiales</taxon>
        <taxon>Burkholderiaceae</taxon>
        <taxon>Zeimonas</taxon>
    </lineage>
</organism>
<keyword evidence="5 11" id="KW-0436">Ligase</keyword>
<comment type="catalytic activity">
    <reaction evidence="11">
        <text>hydrogencarbonate + pyruvate + ATP = oxaloacetate + ADP + phosphate + H(+)</text>
        <dbReference type="Rhea" id="RHEA:20844"/>
        <dbReference type="ChEBI" id="CHEBI:15361"/>
        <dbReference type="ChEBI" id="CHEBI:15378"/>
        <dbReference type="ChEBI" id="CHEBI:16452"/>
        <dbReference type="ChEBI" id="CHEBI:17544"/>
        <dbReference type="ChEBI" id="CHEBI:30616"/>
        <dbReference type="ChEBI" id="CHEBI:43474"/>
        <dbReference type="ChEBI" id="CHEBI:456216"/>
        <dbReference type="EC" id="6.4.1.1"/>
    </reaction>
</comment>
<dbReference type="InterPro" id="IPR011053">
    <property type="entry name" value="Single_hybrid_motif"/>
</dbReference>
<dbReference type="PANTHER" id="PTHR43778:SF2">
    <property type="entry name" value="PYRUVATE CARBOXYLASE, MITOCHONDRIAL"/>
    <property type="match status" value="1"/>
</dbReference>
<dbReference type="InterPro" id="IPR011764">
    <property type="entry name" value="Biotin_carboxylation_dom"/>
</dbReference>
<evidence type="ECO:0000256" key="13">
    <source>
        <dbReference type="PIRSR" id="PIRSR001594-2"/>
    </source>
</evidence>
<dbReference type="InterPro" id="IPR013785">
    <property type="entry name" value="Aldolase_TIM"/>
</dbReference>
<dbReference type="SUPFAM" id="SSF52440">
    <property type="entry name" value="PreATP-grasp domain"/>
    <property type="match status" value="1"/>
</dbReference>
<feature type="binding site" description="via carbamate group" evidence="14">
    <location>
        <position position="743"/>
    </location>
    <ligand>
        <name>Mn(2+)</name>
        <dbReference type="ChEBI" id="CHEBI:29035"/>
    </ligand>
</feature>
<dbReference type="GO" id="GO:0004736">
    <property type="term" value="F:pyruvate carboxylase activity"/>
    <property type="evidence" value="ECO:0007669"/>
    <property type="project" value="UniProtKB-EC"/>
</dbReference>
<dbReference type="SUPFAM" id="SSF56059">
    <property type="entry name" value="Glutathione synthetase ATP-binding domain-like"/>
    <property type="match status" value="1"/>
</dbReference>
<dbReference type="PROSITE" id="PS00188">
    <property type="entry name" value="BIOTIN"/>
    <property type="match status" value="1"/>
</dbReference>
<dbReference type="Pfam" id="PF02786">
    <property type="entry name" value="CPSase_L_D2"/>
    <property type="match status" value="1"/>
</dbReference>
<dbReference type="InterPro" id="IPR011761">
    <property type="entry name" value="ATP-grasp"/>
</dbReference>
<dbReference type="GO" id="GO:0005737">
    <property type="term" value="C:cytoplasm"/>
    <property type="evidence" value="ECO:0007669"/>
    <property type="project" value="TreeGrafter"/>
</dbReference>
<dbReference type="InterPro" id="IPR001882">
    <property type="entry name" value="Biotin_BS"/>
</dbReference>
<dbReference type="InterPro" id="IPR011054">
    <property type="entry name" value="Rudment_hybrid_motif"/>
</dbReference>
<feature type="binding site" evidence="13">
    <location>
        <position position="646"/>
    </location>
    <ligand>
        <name>substrate</name>
    </ligand>
</feature>